<comment type="caution">
    <text evidence="1">The sequence shown here is derived from an EMBL/GenBank/DDBJ whole genome shotgun (WGS) entry which is preliminary data.</text>
</comment>
<evidence type="ECO:0000313" key="2">
    <source>
        <dbReference type="Proteomes" id="UP000321328"/>
    </source>
</evidence>
<name>A0A511D9L3_9PSEU</name>
<keyword evidence="2" id="KW-1185">Reference proteome</keyword>
<dbReference type="EMBL" id="BJVI01000066">
    <property type="protein sequence ID" value="GEL20324.1"/>
    <property type="molecule type" value="Genomic_DNA"/>
</dbReference>
<dbReference type="STRING" id="1123024.GCA_000423625_04767"/>
<proteinExistence type="predicted"/>
<reference evidence="1 2" key="1">
    <citation type="submission" date="2019-07" db="EMBL/GenBank/DDBJ databases">
        <title>Whole genome shotgun sequence of Pseudonocardia asaccharolytica NBRC 16224.</title>
        <authorList>
            <person name="Hosoyama A."/>
            <person name="Uohara A."/>
            <person name="Ohji S."/>
            <person name="Ichikawa N."/>
        </authorList>
    </citation>
    <scope>NUCLEOTIDE SEQUENCE [LARGE SCALE GENOMIC DNA]</scope>
    <source>
        <strain evidence="1 2">NBRC 16224</strain>
    </source>
</reference>
<protein>
    <submittedName>
        <fullName evidence="1">Uncharacterized protein</fullName>
    </submittedName>
</protein>
<evidence type="ECO:0000313" key="1">
    <source>
        <dbReference type="EMBL" id="GEL20324.1"/>
    </source>
</evidence>
<sequence>MSTACLPTSVDGYAALVDARTPSGRLGRRIGIAAAAAAALAVLAGCGGEDTAGPERGVTVGEIQQPQYFYEGEYLGRQVTVSAAVADVLGPRSLEIDGADYGDNSLLVMTTEPVAVEVGQVVRATGTVGQYHRLSEHDYPPGAYDLYEKYETEAYLYDAVIELLPAQPMPAALRAGNGA</sequence>
<dbReference type="AlphaFoldDB" id="A0A511D9L3"/>
<accession>A0A511D9L3</accession>
<organism evidence="1 2">
    <name type="scientific">Pseudonocardia asaccharolytica DSM 44247 = NBRC 16224</name>
    <dbReference type="NCBI Taxonomy" id="1123024"/>
    <lineage>
        <taxon>Bacteria</taxon>
        <taxon>Bacillati</taxon>
        <taxon>Actinomycetota</taxon>
        <taxon>Actinomycetes</taxon>
        <taxon>Pseudonocardiales</taxon>
        <taxon>Pseudonocardiaceae</taxon>
        <taxon>Pseudonocardia</taxon>
    </lineage>
</organism>
<gene>
    <name evidence="1" type="ORF">PA7_41610</name>
</gene>
<dbReference type="Proteomes" id="UP000321328">
    <property type="component" value="Unassembled WGS sequence"/>
</dbReference>